<feature type="compositionally biased region" description="Pro residues" evidence="1">
    <location>
        <begin position="49"/>
        <end position="64"/>
    </location>
</feature>
<dbReference type="EMBL" id="JAVDWE010000019">
    <property type="protein sequence ID" value="MDR7097082.1"/>
    <property type="molecule type" value="Genomic_DNA"/>
</dbReference>
<dbReference type="RefSeq" id="WP_204735525.1">
    <property type="nucleotide sequence ID" value="NZ_JAVDWE010000019.1"/>
</dbReference>
<evidence type="ECO:0000313" key="3">
    <source>
        <dbReference type="EMBL" id="MDR7097082.1"/>
    </source>
</evidence>
<proteinExistence type="predicted"/>
<keyword evidence="2" id="KW-0732">Signal</keyword>
<comment type="caution">
    <text evidence="3">The sequence shown here is derived from an EMBL/GenBank/DDBJ whole genome shotgun (WGS) entry which is preliminary data.</text>
</comment>
<evidence type="ECO:0000313" key="4">
    <source>
        <dbReference type="Proteomes" id="UP001265550"/>
    </source>
</evidence>
<accession>A0ABU1VHW9</accession>
<feature type="region of interest" description="Disordered" evidence="1">
    <location>
        <begin position="25"/>
        <end position="85"/>
    </location>
</feature>
<evidence type="ECO:0000256" key="1">
    <source>
        <dbReference type="SAM" id="MobiDB-lite"/>
    </source>
</evidence>
<reference evidence="3 4" key="1">
    <citation type="submission" date="2023-07" db="EMBL/GenBank/DDBJ databases">
        <title>Sorghum-associated microbial communities from plants grown in Nebraska, USA.</title>
        <authorList>
            <person name="Schachtman D."/>
        </authorList>
    </citation>
    <scope>NUCLEOTIDE SEQUENCE [LARGE SCALE GENOMIC DNA]</scope>
    <source>
        <strain evidence="3 4">BE240</strain>
    </source>
</reference>
<feature type="compositionally biased region" description="Low complexity" evidence="1">
    <location>
        <begin position="66"/>
        <end position="85"/>
    </location>
</feature>
<keyword evidence="4" id="KW-1185">Reference proteome</keyword>
<organism evidence="3 4">
    <name type="scientific">Hydrogenophaga laconesensis</name>
    <dbReference type="NCBI Taxonomy" id="1805971"/>
    <lineage>
        <taxon>Bacteria</taxon>
        <taxon>Pseudomonadati</taxon>
        <taxon>Pseudomonadota</taxon>
        <taxon>Betaproteobacteria</taxon>
        <taxon>Burkholderiales</taxon>
        <taxon>Comamonadaceae</taxon>
        <taxon>Hydrogenophaga</taxon>
    </lineage>
</organism>
<sequence>MNTLLSSRMVLGVAVAMTSVVLLAGCDRRATDVPPPTTNEMERDRTSPSPMPGTPATPGMPPVSDPAAPAAPAAPGTPAPGGTTP</sequence>
<feature type="signal peptide" evidence="2">
    <location>
        <begin position="1"/>
        <end position="24"/>
    </location>
</feature>
<protein>
    <recommendedName>
        <fullName evidence="5">Lipoprotein</fullName>
    </recommendedName>
</protein>
<dbReference type="Proteomes" id="UP001265550">
    <property type="component" value="Unassembled WGS sequence"/>
</dbReference>
<evidence type="ECO:0008006" key="5">
    <source>
        <dbReference type="Google" id="ProtNLM"/>
    </source>
</evidence>
<name>A0ABU1VHW9_9BURK</name>
<gene>
    <name evidence="3" type="ORF">J2X09_004855</name>
</gene>
<evidence type="ECO:0000256" key="2">
    <source>
        <dbReference type="SAM" id="SignalP"/>
    </source>
</evidence>
<feature type="chain" id="PRO_5045135030" description="Lipoprotein" evidence="2">
    <location>
        <begin position="25"/>
        <end position="85"/>
    </location>
</feature>